<gene>
    <name evidence="3" type="ORF">QP433_00045</name>
</gene>
<organism evidence="3 4">
    <name type="scientific">Facklamia hominis</name>
    <dbReference type="NCBI Taxonomy" id="178214"/>
    <lineage>
        <taxon>Bacteria</taxon>
        <taxon>Bacillati</taxon>
        <taxon>Bacillota</taxon>
        <taxon>Bacilli</taxon>
        <taxon>Lactobacillales</taxon>
        <taxon>Aerococcaceae</taxon>
        <taxon>Facklamia</taxon>
    </lineage>
</organism>
<sequence length="384" mass="42517">MLKNIQKLILGLSCAFFLTACQQPKKEPVATVKEENTATTQEAIPGAGNTVTIRSIGDILLHDGVYYNGQQGDGTYNFDFMLEPVAPYLKNADITTANMETIVAGHQLGVSTYPQFNAPEEIVDTLLNVGVDIVSHASNHTVDFGAAGVHASINTLKEKGMPYVGAYESWDDYNHLRILEANGIKVGFLNYTYGTNGLPVPEDEPYLVTLIDTELIPLEIQRLKEYCDVAVVIFQFGDDAMLPVQSQLDLTDLCIKAGANYVLGGHPHIMQPFKRFGDSQVAWYSHGNFLSGQIKPYEKVGGIGEVTFKKQEDGSITVEDVRVMPTYNFGYPEWNSYLVVPLAQAQERGLYNGDEMLNEVKQRFTEYDSSVKVVDYLDDTPNAE</sequence>
<proteinExistence type="inferred from homology"/>
<name>A0AAJ1Q2B3_9LACT</name>
<dbReference type="InterPro" id="IPR019079">
    <property type="entry name" value="Capsule_synth_CapA"/>
</dbReference>
<comment type="caution">
    <text evidence="3">The sequence shown here is derived from an EMBL/GenBank/DDBJ whole genome shotgun (WGS) entry which is preliminary data.</text>
</comment>
<evidence type="ECO:0000259" key="2">
    <source>
        <dbReference type="SMART" id="SM00854"/>
    </source>
</evidence>
<protein>
    <submittedName>
        <fullName evidence="3">CapA family protein</fullName>
        <ecNumber evidence="3">3.1.-.-</ecNumber>
    </submittedName>
</protein>
<dbReference type="SMART" id="SM00854">
    <property type="entry name" value="PGA_cap"/>
    <property type="match status" value="1"/>
</dbReference>
<evidence type="ECO:0000313" key="3">
    <source>
        <dbReference type="EMBL" id="MDK7186367.1"/>
    </source>
</evidence>
<dbReference type="EMBL" id="JASOOE010000001">
    <property type="protein sequence ID" value="MDK7186367.1"/>
    <property type="molecule type" value="Genomic_DNA"/>
</dbReference>
<dbReference type="CDD" id="cd07381">
    <property type="entry name" value="MPP_CapA"/>
    <property type="match status" value="1"/>
</dbReference>
<feature type="domain" description="Capsule synthesis protein CapA" evidence="2">
    <location>
        <begin position="52"/>
        <end position="293"/>
    </location>
</feature>
<dbReference type="Pfam" id="PF09587">
    <property type="entry name" value="PGA_cap"/>
    <property type="match status" value="1"/>
</dbReference>
<dbReference type="RefSeq" id="WP_285065082.1">
    <property type="nucleotide sequence ID" value="NZ_JASOOE010000001.1"/>
</dbReference>
<dbReference type="Gene3D" id="3.60.21.10">
    <property type="match status" value="1"/>
</dbReference>
<dbReference type="PROSITE" id="PS51257">
    <property type="entry name" value="PROKAR_LIPOPROTEIN"/>
    <property type="match status" value="1"/>
</dbReference>
<dbReference type="PANTHER" id="PTHR33393:SF12">
    <property type="entry name" value="CAPSULE BIOSYNTHESIS PROTEIN CAPA"/>
    <property type="match status" value="1"/>
</dbReference>
<dbReference type="GO" id="GO:0016787">
    <property type="term" value="F:hydrolase activity"/>
    <property type="evidence" value="ECO:0007669"/>
    <property type="project" value="UniProtKB-KW"/>
</dbReference>
<accession>A0AAJ1Q2B3</accession>
<dbReference type="PANTHER" id="PTHR33393">
    <property type="entry name" value="POLYGLUTAMINE SYNTHESIS ACCESSORY PROTEIN RV0574C-RELATED"/>
    <property type="match status" value="1"/>
</dbReference>
<reference evidence="3" key="1">
    <citation type="submission" date="2023-05" db="EMBL/GenBank/DDBJ databases">
        <title>Cataloging the Phylogenetic Diversity of Human Bladder Bacteria.</title>
        <authorList>
            <person name="Du J."/>
        </authorList>
    </citation>
    <scope>NUCLEOTIDE SEQUENCE</scope>
    <source>
        <strain evidence="3">UMB1231</strain>
    </source>
</reference>
<dbReference type="SUPFAM" id="SSF56300">
    <property type="entry name" value="Metallo-dependent phosphatases"/>
    <property type="match status" value="1"/>
</dbReference>
<dbReference type="EC" id="3.1.-.-" evidence="3"/>
<evidence type="ECO:0000313" key="4">
    <source>
        <dbReference type="Proteomes" id="UP001229251"/>
    </source>
</evidence>
<keyword evidence="3" id="KW-0378">Hydrolase</keyword>
<dbReference type="InterPro" id="IPR052169">
    <property type="entry name" value="CW_Biosynth-Accessory"/>
</dbReference>
<comment type="similarity">
    <text evidence="1">Belongs to the CapA family.</text>
</comment>
<dbReference type="InterPro" id="IPR029052">
    <property type="entry name" value="Metallo-depent_PP-like"/>
</dbReference>
<evidence type="ECO:0000256" key="1">
    <source>
        <dbReference type="ARBA" id="ARBA00005662"/>
    </source>
</evidence>
<dbReference type="Proteomes" id="UP001229251">
    <property type="component" value="Unassembled WGS sequence"/>
</dbReference>
<dbReference type="AlphaFoldDB" id="A0AAJ1Q2B3"/>